<dbReference type="PANTHER" id="PTHR11588">
    <property type="entry name" value="TUBULIN"/>
    <property type="match status" value="1"/>
</dbReference>
<reference evidence="6" key="4">
    <citation type="submission" date="2025-05" db="UniProtKB">
        <authorList>
            <consortium name="EnsemblFungi"/>
        </authorList>
    </citation>
    <scope>IDENTIFICATION</scope>
    <source>
        <strain evidence="6">isolate 1-1 / race 1 (BBBD)</strain>
    </source>
</reference>
<reference evidence="6 7" key="3">
    <citation type="journal article" date="2017" name="G3 (Bethesda)">
        <title>Comparative analysis highlights variable genome content of wheat rusts and divergence of the mating loci.</title>
        <authorList>
            <person name="Cuomo C.A."/>
            <person name="Bakkeren G."/>
            <person name="Khalil H.B."/>
            <person name="Panwar V."/>
            <person name="Joly D."/>
            <person name="Linning R."/>
            <person name="Sakthikumar S."/>
            <person name="Song X."/>
            <person name="Adiconis X."/>
            <person name="Fan L."/>
            <person name="Goldberg J.M."/>
            <person name="Levin J.Z."/>
            <person name="Young S."/>
            <person name="Zeng Q."/>
            <person name="Anikster Y."/>
            <person name="Bruce M."/>
            <person name="Wang M."/>
            <person name="Yin C."/>
            <person name="McCallum B."/>
            <person name="Szabo L.J."/>
            <person name="Hulbert S."/>
            <person name="Chen X."/>
            <person name="Fellers J.P."/>
        </authorList>
    </citation>
    <scope>NUCLEOTIDE SEQUENCE</scope>
    <source>
        <strain evidence="7">Isolate 1-1 / race 1 (BBBD)</strain>
        <strain evidence="6">isolate 1-1 / race 1 (BBBD)</strain>
    </source>
</reference>
<name>A0A180G2E6_PUCT1</name>
<evidence type="ECO:0000313" key="5">
    <source>
        <dbReference type="EMBL" id="OAV86876.1"/>
    </source>
</evidence>
<dbReference type="STRING" id="630390.A0A180G2E6"/>
<accession>A0A180G2E6</accession>
<dbReference type="GO" id="GO:0005874">
    <property type="term" value="C:microtubule"/>
    <property type="evidence" value="ECO:0007669"/>
    <property type="project" value="UniProtKB-KW"/>
</dbReference>
<keyword evidence="7" id="KW-1185">Reference proteome</keyword>
<organism evidence="5">
    <name type="scientific">Puccinia triticina (isolate 1-1 / race 1 (BBBD))</name>
    <name type="common">Brown leaf rust fungus</name>
    <dbReference type="NCBI Taxonomy" id="630390"/>
    <lineage>
        <taxon>Eukaryota</taxon>
        <taxon>Fungi</taxon>
        <taxon>Dikarya</taxon>
        <taxon>Basidiomycota</taxon>
        <taxon>Pucciniomycotina</taxon>
        <taxon>Pucciniomycetes</taxon>
        <taxon>Pucciniales</taxon>
        <taxon>Pucciniaceae</taxon>
        <taxon>Puccinia</taxon>
    </lineage>
</organism>
<dbReference type="GO" id="GO:0005525">
    <property type="term" value="F:GTP binding"/>
    <property type="evidence" value="ECO:0007669"/>
    <property type="project" value="UniProtKB-KW"/>
</dbReference>
<dbReference type="SUPFAM" id="SSF52490">
    <property type="entry name" value="Tubulin nucleotide-binding domain-like"/>
    <property type="match status" value="1"/>
</dbReference>
<evidence type="ECO:0008006" key="8">
    <source>
        <dbReference type="Google" id="ProtNLM"/>
    </source>
</evidence>
<evidence type="ECO:0000256" key="3">
    <source>
        <dbReference type="ARBA" id="ARBA00022741"/>
    </source>
</evidence>
<gene>
    <name evidence="5" type="ORF">PTTG_29685</name>
</gene>
<feature type="non-terminal residue" evidence="5">
    <location>
        <position position="64"/>
    </location>
</feature>
<proteinExistence type="inferred from homology"/>
<evidence type="ECO:0000313" key="6">
    <source>
        <dbReference type="EnsemblFungi" id="PTTG_29685-t43_1-p1"/>
    </source>
</evidence>
<dbReference type="InterPro" id="IPR036525">
    <property type="entry name" value="Tubulin/FtsZ_GTPase_sf"/>
</dbReference>
<dbReference type="OrthoDB" id="3043255at2759"/>
<dbReference type="InterPro" id="IPR000217">
    <property type="entry name" value="Tubulin"/>
</dbReference>
<sequence length="64" mass="7145">MGTLLVSKIQEEFPDHMIATSLVPLPKVSDTVFETYNATLSVKQLIKDYDKTFCTNNKQQGLGP</sequence>
<evidence type="ECO:0000313" key="7">
    <source>
        <dbReference type="Proteomes" id="UP000005240"/>
    </source>
</evidence>
<evidence type="ECO:0000256" key="4">
    <source>
        <dbReference type="ARBA" id="ARBA00023134"/>
    </source>
</evidence>
<protein>
    <recommendedName>
        <fullName evidence="8">Tubulin/FtsZ GTPase domain-containing protein</fullName>
    </recommendedName>
</protein>
<reference evidence="5" key="2">
    <citation type="submission" date="2016-05" db="EMBL/GenBank/DDBJ databases">
        <title>Comparative analysis highlights variable genome content of wheat rusts and divergence of the mating loci.</title>
        <authorList>
            <person name="Cuomo C.A."/>
            <person name="Bakkeren G."/>
            <person name="Szabo L."/>
            <person name="Khalil H."/>
            <person name="Joly D."/>
            <person name="Goldberg J."/>
            <person name="Young S."/>
            <person name="Zeng Q."/>
            <person name="Fellers J."/>
        </authorList>
    </citation>
    <scope>NUCLEOTIDE SEQUENCE [LARGE SCALE GENOMIC DNA]</scope>
    <source>
        <strain evidence="5">1-1 BBBD Race 1</strain>
    </source>
</reference>
<keyword evidence="2" id="KW-0493">Microtubule</keyword>
<comment type="similarity">
    <text evidence="1">Belongs to the tubulin family.</text>
</comment>
<dbReference type="EMBL" id="ADAS02000749">
    <property type="protein sequence ID" value="OAV86876.1"/>
    <property type="molecule type" value="Genomic_DNA"/>
</dbReference>
<dbReference type="Gene3D" id="3.40.50.1440">
    <property type="entry name" value="Tubulin/FtsZ, GTPase domain"/>
    <property type="match status" value="1"/>
</dbReference>
<keyword evidence="3" id="KW-0547">Nucleotide-binding</keyword>
<dbReference type="EnsemblFungi" id="PTTG_29685-t43_1">
    <property type="protein sequence ID" value="PTTG_29685-t43_1-p1"/>
    <property type="gene ID" value="PTTG_29685"/>
</dbReference>
<dbReference type="AlphaFoldDB" id="A0A180G2E6"/>
<reference evidence="5" key="1">
    <citation type="submission" date="2009-11" db="EMBL/GenBank/DDBJ databases">
        <authorList>
            <consortium name="The Broad Institute Genome Sequencing Platform"/>
            <person name="Ward D."/>
            <person name="Feldgarden M."/>
            <person name="Earl A."/>
            <person name="Young S.K."/>
            <person name="Zeng Q."/>
            <person name="Koehrsen M."/>
            <person name="Alvarado L."/>
            <person name="Berlin A."/>
            <person name="Bochicchio J."/>
            <person name="Borenstein D."/>
            <person name="Chapman S.B."/>
            <person name="Chen Z."/>
            <person name="Engels R."/>
            <person name="Freedman E."/>
            <person name="Gellesch M."/>
            <person name="Goldberg J."/>
            <person name="Griggs A."/>
            <person name="Gujja S."/>
            <person name="Heilman E."/>
            <person name="Heiman D."/>
            <person name="Hepburn T."/>
            <person name="Howarth C."/>
            <person name="Jen D."/>
            <person name="Larson L."/>
            <person name="Lewis B."/>
            <person name="Mehta T."/>
            <person name="Park D."/>
            <person name="Pearson M."/>
            <person name="Roberts A."/>
            <person name="Saif S."/>
            <person name="Shea T."/>
            <person name="Shenoy N."/>
            <person name="Sisk P."/>
            <person name="Stolte C."/>
            <person name="Sykes S."/>
            <person name="Thomson T."/>
            <person name="Walk T."/>
            <person name="White J."/>
            <person name="Yandava C."/>
            <person name="Izard J."/>
            <person name="Baranova O.V."/>
            <person name="Blanton J.M."/>
            <person name="Tanner A.C."/>
            <person name="Dewhirst F.E."/>
            <person name="Haas B."/>
            <person name="Nusbaum C."/>
            <person name="Birren B."/>
        </authorList>
    </citation>
    <scope>NUCLEOTIDE SEQUENCE [LARGE SCALE GENOMIC DNA]</scope>
    <source>
        <strain evidence="5">1-1 BBBD Race 1</strain>
    </source>
</reference>
<dbReference type="GO" id="GO:0007017">
    <property type="term" value="P:microtubule-based process"/>
    <property type="evidence" value="ECO:0007669"/>
    <property type="project" value="InterPro"/>
</dbReference>
<dbReference type="PRINTS" id="PR01161">
    <property type="entry name" value="TUBULIN"/>
</dbReference>
<evidence type="ECO:0000256" key="1">
    <source>
        <dbReference type="ARBA" id="ARBA00009636"/>
    </source>
</evidence>
<keyword evidence="4" id="KW-0342">GTP-binding</keyword>
<dbReference type="Proteomes" id="UP000005240">
    <property type="component" value="Unassembled WGS sequence"/>
</dbReference>
<evidence type="ECO:0000256" key="2">
    <source>
        <dbReference type="ARBA" id="ARBA00022701"/>
    </source>
</evidence>
<dbReference type="VEuPathDB" id="FungiDB:PTTG_29685"/>